<dbReference type="PROSITE" id="PS50231">
    <property type="entry name" value="RICIN_B_LECTIN"/>
    <property type="match status" value="1"/>
</dbReference>
<evidence type="ECO:0000313" key="4">
    <source>
        <dbReference type="EMBL" id="AAR23971.1"/>
    </source>
</evidence>
<reference evidence="4" key="1">
    <citation type="journal article" date="2004" name="Infect. Immun.">
        <title>A novel lectin, DltA, is required for expression of a full serum resistance phenotype in Haemophilus ducreyi.</title>
        <authorList>
            <person name="Leduc I."/>
            <person name="Richards P."/>
            <person name="Davis C."/>
            <person name="Schilling B."/>
            <person name="Elkins C."/>
        </authorList>
    </citation>
    <scope>NUCLEOTIDE SEQUENCE</scope>
    <source>
        <strain evidence="3">35000HP</strain>
        <strain evidence="4">HMC50</strain>
        <strain evidence="5">HMC56</strain>
        <strain evidence="6">HMC62</strain>
        <strain evidence="7">SSMC57</strain>
    </source>
</reference>
<feature type="chain" id="PRO_5014587184" evidence="1">
    <location>
        <begin position="20"/>
        <end position="179"/>
    </location>
</feature>
<dbReference type="Pfam" id="PF00652">
    <property type="entry name" value="Ricin_B_lectin"/>
    <property type="match status" value="1"/>
</dbReference>
<evidence type="ECO:0000259" key="2">
    <source>
        <dbReference type="SMART" id="SM00458"/>
    </source>
</evidence>
<organism evidence="4">
    <name type="scientific">Haemophilus ducreyi</name>
    <dbReference type="NCBI Taxonomy" id="730"/>
    <lineage>
        <taxon>Bacteria</taxon>
        <taxon>Pseudomonadati</taxon>
        <taxon>Pseudomonadota</taxon>
        <taxon>Gammaproteobacteria</taxon>
        <taxon>Pasteurellales</taxon>
        <taxon>Pasteurellaceae</taxon>
        <taxon>Haemophilus</taxon>
    </lineage>
</organism>
<evidence type="ECO:0000313" key="8">
    <source>
        <dbReference type="EMBL" id="AJE76449.1"/>
    </source>
</evidence>
<dbReference type="InterPro" id="IPR035992">
    <property type="entry name" value="Ricin_B-like_lectins"/>
</dbReference>
<dbReference type="OMA" id="RIMQGEK"/>
<evidence type="ECO:0000313" key="10">
    <source>
        <dbReference type="EMBL" id="AJE76451.1"/>
    </source>
</evidence>
<dbReference type="AlphaFoldDB" id="Q67BG1"/>
<keyword evidence="1" id="KW-0732">Signal</keyword>
<dbReference type="EMBL" id="AY371542">
    <property type="protein sequence ID" value="AAR23972.1"/>
    <property type="molecule type" value="Genomic_DNA"/>
</dbReference>
<dbReference type="EMBL" id="AY371544">
    <property type="protein sequence ID" value="AAR23974.1"/>
    <property type="molecule type" value="Genomic_DNA"/>
</dbReference>
<dbReference type="EMBL" id="KP067776">
    <property type="protein sequence ID" value="AJE76451.1"/>
    <property type="molecule type" value="Genomic_DNA"/>
</dbReference>
<evidence type="ECO:0000313" key="11">
    <source>
        <dbReference type="EMBL" id="AJE76452.1"/>
    </source>
</evidence>
<evidence type="ECO:0000256" key="1">
    <source>
        <dbReference type="SAM" id="SignalP"/>
    </source>
</evidence>
<evidence type="ECO:0000313" key="7">
    <source>
        <dbReference type="EMBL" id="AAR23974.1"/>
    </source>
</evidence>
<feature type="domain" description="Ricin B lectin" evidence="2">
    <location>
        <begin position="62"/>
        <end position="179"/>
    </location>
</feature>
<feature type="signal peptide" evidence="1">
    <location>
        <begin position="1"/>
        <end position="19"/>
    </location>
</feature>
<dbReference type="EMBL" id="KP067777">
    <property type="protein sequence ID" value="AJE76452.1"/>
    <property type="molecule type" value="Genomic_DNA"/>
</dbReference>
<dbReference type="EMBL" id="AY371541">
    <property type="protein sequence ID" value="AAR23971.1"/>
    <property type="molecule type" value="Genomic_DNA"/>
</dbReference>
<dbReference type="SMART" id="SM00458">
    <property type="entry name" value="RICIN"/>
    <property type="match status" value="1"/>
</dbReference>
<gene>
    <name evidence="8" type="primary">dltA</name>
</gene>
<accession>Q67BG1</accession>
<evidence type="ECO:0000313" key="5">
    <source>
        <dbReference type="EMBL" id="AAR23972.1"/>
    </source>
</evidence>
<dbReference type="InterPro" id="IPR000772">
    <property type="entry name" value="Ricin_B_lectin"/>
</dbReference>
<evidence type="ECO:0000313" key="6">
    <source>
        <dbReference type="EMBL" id="AAR23973.1"/>
    </source>
</evidence>
<proteinExistence type="predicted"/>
<sequence length="179" mass="21029">MKTLGLFSIIGLLSGCVYAPPAVDHPIEDTVVIQSEHHHTIYHESDKYDRDKYDRNDRYPHYRYTGEIRTYWGECLDQSRSNYKGIISYRCHGGDNQRFTFYRDSIRVNGQCLDVGSENKFDGARIIAYRCHGGKNQRWFRQGHQIRSEMNGKCLEVGRDRNKLTLQQCDGSRSQQFFY</sequence>
<evidence type="ECO:0000313" key="3">
    <source>
        <dbReference type="EMBL" id="AAR23970.1"/>
    </source>
</evidence>
<dbReference type="NCBIfam" id="NF035930">
    <property type="entry name" value="lectin_2"/>
    <property type="match status" value="1"/>
</dbReference>
<dbReference type="PROSITE" id="PS51257">
    <property type="entry name" value="PROKAR_LIPOPROTEIN"/>
    <property type="match status" value="1"/>
</dbReference>
<dbReference type="RefSeq" id="WP_010944708.1">
    <property type="nucleotide sequence ID" value="NZ_CP011218.1"/>
</dbReference>
<evidence type="ECO:0000313" key="9">
    <source>
        <dbReference type="EMBL" id="AJE76450.1"/>
    </source>
</evidence>
<reference evidence="8" key="2">
    <citation type="journal article" date="2015" name="PLoS ONE">
        <title>Molecular Phylogenetic Analysis of Non-Sexually Transmitted Strains of Haemophilus ducreyi.</title>
        <authorList>
            <person name="Gaston J.R."/>
            <person name="Roberts S.A."/>
            <person name="Humphreys T.L."/>
        </authorList>
    </citation>
    <scope>NUCLEOTIDE SEQUENCE</scope>
    <source>
        <strain evidence="11">NZS1</strain>
        <strain evidence="9">NZS2</strain>
        <strain evidence="10">NZS3</strain>
        <strain evidence="8">NZS4</strain>
    </source>
</reference>
<dbReference type="Gene3D" id="2.80.10.50">
    <property type="match status" value="1"/>
</dbReference>
<dbReference type="CAZy" id="CBM13">
    <property type="family name" value="Carbohydrate-Binding Module Family 13"/>
</dbReference>
<dbReference type="EMBL" id="AY371543">
    <property type="protein sequence ID" value="AAR23973.1"/>
    <property type="molecule type" value="Genomic_DNA"/>
</dbReference>
<name>Q67BG1_HAEDC</name>
<dbReference type="EMBL" id="KP067775">
    <property type="protein sequence ID" value="AJE76450.1"/>
    <property type="molecule type" value="Genomic_DNA"/>
</dbReference>
<protein>
    <submittedName>
        <fullName evidence="8">DltA</fullName>
    </submittedName>
    <submittedName>
        <fullName evidence="4">Lectin A</fullName>
    </submittedName>
</protein>
<dbReference type="EMBL" id="AY371540">
    <property type="protein sequence ID" value="AAR23970.1"/>
    <property type="molecule type" value="Genomic_DNA"/>
</dbReference>
<dbReference type="EMBL" id="KP067774">
    <property type="protein sequence ID" value="AJE76449.1"/>
    <property type="molecule type" value="Genomic_DNA"/>
</dbReference>
<dbReference type="SUPFAM" id="SSF50370">
    <property type="entry name" value="Ricin B-like lectins"/>
    <property type="match status" value="1"/>
</dbReference>